<evidence type="ECO:0000313" key="3">
    <source>
        <dbReference type="Proteomes" id="UP001501251"/>
    </source>
</evidence>
<sequence length="388" mass="41518">MIRLLNPASIWDRIDTVPRAGDGRTSELVEALSCEAPAPFGVRRFHSLPAAITTLFSIDTQLSSTGGAVRSAERGFEVDQTNHSVVVGERVVVKWLTPPAPLPQPAPDVFAHLTSVGFTATATPYAAVSRRADDGSELLLALVTAYLPEAADGWEWCVDEAVSGGTSFAAGLGVLAADLHAAMATPSATFPSPVRHAGPVRAGGNPWSLRAGEALEEALALTGGEDGDWLARRAGVLRAELAPLASAGVTPLIRIHGDLHVGQILRWRDGYAVIDFDGNPTVAGADPFQPSARDLAQLTTSLEHVGQVAIRRRDADPEVIAGWAATARATLESAYLGRLDELGHAALLDRSLLRPFEIEQECRELVYAARHLPRWRYAPMGVLRSRYR</sequence>
<dbReference type="InterPro" id="IPR011009">
    <property type="entry name" value="Kinase-like_dom_sf"/>
</dbReference>
<name>A0ABP8AZK7_9ACTN</name>
<keyword evidence="1" id="KW-0479">Metal-binding</keyword>
<keyword evidence="1" id="KW-0547">Nucleotide-binding</keyword>
<dbReference type="InterPro" id="IPR043674">
    <property type="entry name" value="GlcN_kinase"/>
</dbReference>
<dbReference type="EC" id="2.7.1.8" evidence="1"/>
<evidence type="ECO:0000256" key="1">
    <source>
        <dbReference type="HAMAP-Rule" id="MF_02218"/>
    </source>
</evidence>
<keyword evidence="1" id="KW-0460">Magnesium</keyword>
<comment type="subunit">
    <text evidence="1">Monomer.</text>
</comment>
<feature type="binding site" evidence="1">
    <location>
        <position position="263"/>
    </location>
    <ligand>
        <name>Mg(2+)</name>
        <dbReference type="ChEBI" id="CHEBI:18420"/>
        <label>1</label>
    </ligand>
</feature>
<feature type="short sequence motif" description="Substrate specificity determinant motif" evidence="1">
    <location>
        <begin position="360"/>
        <end position="375"/>
    </location>
</feature>
<evidence type="ECO:0000313" key="2">
    <source>
        <dbReference type="EMBL" id="GAA4194306.1"/>
    </source>
</evidence>
<feature type="binding site" evidence="1">
    <location>
        <position position="275"/>
    </location>
    <ligand>
        <name>Mg(2+)</name>
        <dbReference type="ChEBI" id="CHEBI:18420"/>
        <label>1</label>
    </ligand>
</feature>
<keyword evidence="3" id="KW-1185">Reference proteome</keyword>
<accession>A0ABP8AZK7</accession>
<dbReference type="EMBL" id="BAABAQ010000006">
    <property type="protein sequence ID" value="GAA4194306.1"/>
    <property type="molecule type" value="Genomic_DNA"/>
</dbReference>
<reference evidence="3" key="1">
    <citation type="journal article" date="2019" name="Int. J. Syst. Evol. Microbiol.">
        <title>The Global Catalogue of Microorganisms (GCM) 10K type strain sequencing project: providing services to taxonomists for standard genome sequencing and annotation.</title>
        <authorList>
            <consortium name="The Broad Institute Genomics Platform"/>
            <consortium name="The Broad Institute Genome Sequencing Center for Infectious Disease"/>
            <person name="Wu L."/>
            <person name="Ma J."/>
        </authorList>
    </citation>
    <scope>NUCLEOTIDE SEQUENCE [LARGE SCALE GENOMIC DNA]</scope>
    <source>
        <strain evidence="3">JCM 17388</strain>
    </source>
</reference>
<comment type="similarity">
    <text evidence="1">Belongs to the actinobacterial glucosamine kinase family.</text>
</comment>
<feature type="binding site" evidence="1">
    <location>
        <begin position="145"/>
        <end position="147"/>
    </location>
    <ligand>
        <name>ATP</name>
        <dbReference type="ChEBI" id="CHEBI:30616"/>
    </ligand>
</feature>
<protein>
    <recommendedName>
        <fullName evidence="1">Glucosamine kinase</fullName>
        <shortName evidence="1">GlcN kinase</shortName>
        <shortName evidence="1">GlcNK</shortName>
        <ecNumber evidence="1">2.7.1.8</ecNumber>
    </recommendedName>
</protein>
<feature type="binding site" evidence="1">
    <location>
        <position position="152"/>
    </location>
    <ligand>
        <name>ATP</name>
        <dbReference type="ChEBI" id="CHEBI:30616"/>
    </ligand>
</feature>
<comment type="cofactor">
    <cofactor evidence="1">
        <name>Mg(2+)</name>
        <dbReference type="ChEBI" id="CHEBI:18420"/>
    </cofactor>
    <text evidence="1">Binds 2 Mg(2+) ions per subunit.</text>
</comment>
<keyword evidence="1" id="KW-0808">Transferase</keyword>
<dbReference type="HAMAP" id="MF_02218">
    <property type="entry name" value="GlcN_kinase"/>
    <property type="match status" value="1"/>
</dbReference>
<keyword evidence="1" id="KW-0418">Kinase</keyword>
<feature type="binding site" evidence="1">
    <location>
        <position position="277"/>
    </location>
    <ligand>
        <name>Mg(2+)</name>
        <dbReference type="ChEBI" id="CHEBI:18420"/>
        <label>2</label>
    </ligand>
</feature>
<comment type="function">
    <text evidence="1">Catalyzes the ATP-dependent phosphorylation of D-glucosamine (GlcN) to D-glucosamine 6-phosphate. May be involved in the phosphorylation of acquired extracellular GlcN derived from the hydrolysis of chitosan, i.e., in the incorporation of exogenous GlcN into the bacterial GlcNAc metabolism.</text>
</comment>
<dbReference type="Gene3D" id="3.90.1200.10">
    <property type="match status" value="1"/>
</dbReference>
<keyword evidence="1" id="KW-0119">Carbohydrate metabolism</keyword>
<feature type="binding site" evidence="1">
    <location>
        <position position="364"/>
    </location>
    <ligand>
        <name>D-glucosamine</name>
        <dbReference type="ChEBI" id="CHEBI:58723"/>
    </ligand>
</feature>
<proteinExistence type="inferred from homology"/>
<organism evidence="2 3">
    <name type="scientific">Streptosporangium oxazolinicum</name>
    <dbReference type="NCBI Taxonomy" id="909287"/>
    <lineage>
        <taxon>Bacteria</taxon>
        <taxon>Bacillati</taxon>
        <taxon>Actinomycetota</taxon>
        <taxon>Actinomycetes</taxon>
        <taxon>Streptosporangiales</taxon>
        <taxon>Streptosporangiaceae</taxon>
        <taxon>Streptosporangium</taxon>
    </lineage>
</organism>
<comment type="catalytic activity">
    <reaction evidence="1">
        <text>D-glucosamine + ATP = D-glucosamine 6-phosphate + ADP + H(+)</text>
        <dbReference type="Rhea" id="RHEA:10948"/>
        <dbReference type="ChEBI" id="CHEBI:15378"/>
        <dbReference type="ChEBI" id="CHEBI:30616"/>
        <dbReference type="ChEBI" id="CHEBI:58723"/>
        <dbReference type="ChEBI" id="CHEBI:58725"/>
        <dbReference type="ChEBI" id="CHEBI:456216"/>
        <dbReference type="EC" id="2.7.1.8"/>
    </reaction>
</comment>
<feature type="binding site" evidence="1">
    <location>
        <position position="258"/>
    </location>
    <ligand>
        <name>D-glucosamine</name>
        <dbReference type="ChEBI" id="CHEBI:58723"/>
    </ligand>
</feature>
<dbReference type="SUPFAM" id="SSF56112">
    <property type="entry name" value="Protein kinase-like (PK-like)"/>
    <property type="match status" value="1"/>
</dbReference>
<feature type="binding site" evidence="1">
    <location>
        <position position="275"/>
    </location>
    <ligand>
        <name>Mg(2+)</name>
        <dbReference type="ChEBI" id="CHEBI:18420"/>
        <label>2</label>
    </ligand>
</feature>
<comment type="caution">
    <text evidence="2">The sequence shown here is derived from an EMBL/GenBank/DDBJ whole genome shotgun (WGS) entry which is preliminary data.</text>
</comment>
<gene>
    <name evidence="2" type="ORF">GCM10022252_38550</name>
</gene>
<keyword evidence="1" id="KW-0067">ATP-binding</keyword>
<dbReference type="Proteomes" id="UP001501251">
    <property type="component" value="Unassembled WGS sequence"/>
</dbReference>
<feature type="binding site" evidence="1">
    <location>
        <position position="94"/>
    </location>
    <ligand>
        <name>ATP</name>
        <dbReference type="ChEBI" id="CHEBI:30616"/>
    </ligand>
</feature>